<gene>
    <name evidence="1" type="ORF">F8M41_021629</name>
</gene>
<protein>
    <submittedName>
        <fullName evidence="1">Uncharacterized protein</fullName>
    </submittedName>
</protein>
<accession>A0A8H4B1E8</accession>
<dbReference type="EMBL" id="WTPW01000065">
    <property type="protein sequence ID" value="KAF0552561.1"/>
    <property type="molecule type" value="Genomic_DNA"/>
</dbReference>
<keyword evidence="2" id="KW-1185">Reference proteome</keyword>
<dbReference type="Proteomes" id="UP000439903">
    <property type="component" value="Unassembled WGS sequence"/>
</dbReference>
<comment type="caution">
    <text evidence="1">The sequence shown here is derived from an EMBL/GenBank/DDBJ whole genome shotgun (WGS) entry which is preliminary data.</text>
</comment>
<reference evidence="1 2" key="1">
    <citation type="journal article" date="2019" name="Environ. Microbiol.">
        <title>At the nexus of three kingdoms: the genome of the mycorrhizal fungus Gigaspora margarita provides insights into plant, endobacterial and fungal interactions.</title>
        <authorList>
            <person name="Venice F."/>
            <person name="Ghignone S."/>
            <person name="Salvioli di Fossalunga A."/>
            <person name="Amselem J."/>
            <person name="Novero M."/>
            <person name="Xianan X."/>
            <person name="Sedzielewska Toro K."/>
            <person name="Morin E."/>
            <person name="Lipzen A."/>
            <person name="Grigoriev I.V."/>
            <person name="Henrissat B."/>
            <person name="Martin F.M."/>
            <person name="Bonfante P."/>
        </authorList>
    </citation>
    <scope>NUCLEOTIDE SEQUENCE [LARGE SCALE GENOMIC DNA]</scope>
    <source>
        <strain evidence="1 2">BEG34</strain>
    </source>
</reference>
<evidence type="ECO:0000313" key="2">
    <source>
        <dbReference type="Proteomes" id="UP000439903"/>
    </source>
</evidence>
<name>A0A8H4B1E8_GIGMA</name>
<sequence>MLVQAHNNCMTNFSETLEQMDEGLRNMLLHPVPIEERQHLIPMIKALRKVHKFDKLYESYLDLPCRDLSDDPKDLADEVRDLFLIKNTSQLKYLVDYRRKLLKFYSFKRMLPSYFHLPPPKPHLPAILQGLNLATRQLFLCDPKNSMDFRYYINILRKHYMFRRIPSDYFKQKLRLPEKPENICINQKYKFLFSDKDIAKQFIAEIQKRFRFTIPLSKKYMDVNLTDKLELSQSVNKIS</sequence>
<organism evidence="1 2">
    <name type="scientific">Gigaspora margarita</name>
    <dbReference type="NCBI Taxonomy" id="4874"/>
    <lineage>
        <taxon>Eukaryota</taxon>
        <taxon>Fungi</taxon>
        <taxon>Fungi incertae sedis</taxon>
        <taxon>Mucoromycota</taxon>
        <taxon>Glomeromycotina</taxon>
        <taxon>Glomeromycetes</taxon>
        <taxon>Diversisporales</taxon>
        <taxon>Gigasporaceae</taxon>
        <taxon>Gigaspora</taxon>
    </lineage>
</organism>
<dbReference type="AlphaFoldDB" id="A0A8H4B1E8"/>
<proteinExistence type="predicted"/>
<evidence type="ECO:0000313" key="1">
    <source>
        <dbReference type="EMBL" id="KAF0552561.1"/>
    </source>
</evidence>
<dbReference type="OrthoDB" id="2442740at2759"/>